<sequence>MFADMMRYGTESGQKLSDERFFTGHHPLMGWMGANSGVFWLFGILWLATWVLVIIVLIALVRWLWKKGDKGR</sequence>
<gene>
    <name evidence="2" type="ORF">A2696_03835</name>
</gene>
<reference evidence="2 3" key="1">
    <citation type="journal article" date="2016" name="Nat. Commun.">
        <title>Thousands of microbial genomes shed light on interconnected biogeochemical processes in an aquifer system.</title>
        <authorList>
            <person name="Anantharaman K."/>
            <person name="Brown C.T."/>
            <person name="Hug L.A."/>
            <person name="Sharon I."/>
            <person name="Castelle C.J."/>
            <person name="Probst A.J."/>
            <person name="Thomas B.C."/>
            <person name="Singh A."/>
            <person name="Wilkins M.J."/>
            <person name="Karaoz U."/>
            <person name="Brodie E.L."/>
            <person name="Williams K.H."/>
            <person name="Hubbard S.S."/>
            <person name="Banfield J.F."/>
        </authorList>
    </citation>
    <scope>NUCLEOTIDE SEQUENCE [LARGE SCALE GENOMIC DNA]</scope>
</reference>
<comment type="caution">
    <text evidence="2">The sequence shown here is derived from an EMBL/GenBank/DDBJ whole genome shotgun (WGS) entry which is preliminary data.</text>
</comment>
<organism evidence="2 3">
    <name type="scientific">Candidatus Curtissbacteria bacterium RIFCSPHIGHO2_01_FULL_41_13</name>
    <dbReference type="NCBI Taxonomy" id="1797745"/>
    <lineage>
        <taxon>Bacteria</taxon>
        <taxon>Candidatus Curtissiibacteriota</taxon>
    </lineage>
</organism>
<dbReference type="EMBL" id="MFBA01000054">
    <property type="protein sequence ID" value="OGD84643.1"/>
    <property type="molecule type" value="Genomic_DNA"/>
</dbReference>
<evidence type="ECO:0000313" key="3">
    <source>
        <dbReference type="Proteomes" id="UP000177069"/>
    </source>
</evidence>
<name>A0A1F5FYE6_9BACT</name>
<accession>A0A1F5FYE6</accession>
<proteinExistence type="predicted"/>
<keyword evidence="1" id="KW-1133">Transmembrane helix</keyword>
<protein>
    <submittedName>
        <fullName evidence="2">Uncharacterized protein</fullName>
    </submittedName>
</protein>
<evidence type="ECO:0000256" key="1">
    <source>
        <dbReference type="SAM" id="Phobius"/>
    </source>
</evidence>
<dbReference type="AlphaFoldDB" id="A0A1F5FYE6"/>
<dbReference type="Proteomes" id="UP000177069">
    <property type="component" value="Unassembled WGS sequence"/>
</dbReference>
<keyword evidence="1" id="KW-0472">Membrane</keyword>
<keyword evidence="1" id="KW-0812">Transmembrane</keyword>
<evidence type="ECO:0000313" key="2">
    <source>
        <dbReference type="EMBL" id="OGD84643.1"/>
    </source>
</evidence>
<feature type="transmembrane region" description="Helical" evidence="1">
    <location>
        <begin position="38"/>
        <end position="65"/>
    </location>
</feature>